<dbReference type="InterPro" id="IPR000845">
    <property type="entry name" value="Nucleoside_phosphorylase_d"/>
</dbReference>
<dbReference type="GO" id="GO:0008930">
    <property type="term" value="F:methylthioadenosine nucleosidase activity"/>
    <property type="evidence" value="ECO:0007669"/>
    <property type="project" value="InterPro"/>
</dbReference>
<feature type="domain" description="Nucleoside phosphorylase" evidence="6">
    <location>
        <begin position="2"/>
        <end position="226"/>
    </location>
</feature>
<dbReference type="GO" id="GO:0019509">
    <property type="term" value="P:L-methionine salvage from methylthioadenosine"/>
    <property type="evidence" value="ECO:0007669"/>
    <property type="project" value="InterPro"/>
</dbReference>
<keyword evidence="8" id="KW-1185">Reference proteome</keyword>
<organism evidence="7 8">
    <name type="scientific">Granulimonas faecalis</name>
    <dbReference type="NCBI Taxonomy" id="2894155"/>
    <lineage>
        <taxon>Bacteria</taxon>
        <taxon>Bacillati</taxon>
        <taxon>Actinomycetota</taxon>
        <taxon>Coriobacteriia</taxon>
        <taxon>Coriobacteriales</taxon>
        <taxon>Kribbibacteriaceae</taxon>
        <taxon>Granulimonas</taxon>
    </lineage>
</organism>
<dbReference type="GO" id="GO:0008782">
    <property type="term" value="F:adenosylhomocysteine nucleosidase activity"/>
    <property type="evidence" value="ECO:0007669"/>
    <property type="project" value="UniProtKB-EC"/>
</dbReference>
<dbReference type="InterPro" id="IPR010049">
    <property type="entry name" value="MTA_SAH_Nsdase"/>
</dbReference>
<keyword evidence="5" id="KW-0486">Methionine biosynthesis</keyword>
<dbReference type="Gene3D" id="3.40.50.1580">
    <property type="entry name" value="Nucleoside phosphorylase domain"/>
    <property type="match status" value="1"/>
</dbReference>
<comment type="pathway">
    <text evidence="1">Amino-acid biosynthesis; L-methionine biosynthesis via salvage pathway; S-methyl-5-thio-alpha-D-ribose 1-phosphate from S-methyl-5'-thioadenosine (hydrolase route): step 1/2.</text>
</comment>
<dbReference type="Proteomes" id="UP001055025">
    <property type="component" value="Unassembled WGS sequence"/>
</dbReference>
<dbReference type="NCBIfam" id="TIGR01704">
    <property type="entry name" value="MTA_SAH-Nsdase"/>
    <property type="match status" value="1"/>
</dbReference>
<name>A0AAV5B009_9ACTN</name>
<dbReference type="PANTHER" id="PTHR46832">
    <property type="entry name" value="5'-METHYLTHIOADENOSINE/S-ADENOSYLHOMOCYSTEINE NUCLEOSIDASE"/>
    <property type="match status" value="1"/>
</dbReference>
<evidence type="ECO:0000256" key="4">
    <source>
        <dbReference type="ARBA" id="ARBA00022801"/>
    </source>
</evidence>
<dbReference type="EC" id="3.2.2.9" evidence="2"/>
<dbReference type="NCBIfam" id="NF004079">
    <property type="entry name" value="PRK05584.1"/>
    <property type="match status" value="1"/>
</dbReference>
<comment type="caution">
    <text evidence="7">The sequence shown here is derived from an EMBL/GenBank/DDBJ whole genome shotgun (WGS) entry which is preliminary data.</text>
</comment>
<accession>A0AAV5B009</accession>
<keyword evidence="3" id="KW-0028">Amino-acid biosynthesis</keyword>
<evidence type="ECO:0000256" key="1">
    <source>
        <dbReference type="ARBA" id="ARBA00004945"/>
    </source>
</evidence>
<sequence length="235" mass="24461">MKIGIVGAMDNEVRDLVAHIEGDKVTERSHLEFHEGTIEGVPVVVVKSGIGKVSMAACAQQLCDLFAVTHLVNTGVAGAVDDRVDIGDVVVSTAAVHHDMDVTALGYPLGQVPGYPTLFEADPALVDDFCAAVAEVAPGVSVFKGVVASGERFVAGGEDRGRIRGAFDALCSEMEGAALAQVAWLNDVPFVVLRAMSDKADGTGAESYQRFEDEAASVMAHALMAALPRIAGQPA</sequence>
<gene>
    <name evidence="7" type="primary">mtnN</name>
    <name evidence="7" type="ORF">ATOP_06970</name>
</gene>
<dbReference type="InterPro" id="IPR035994">
    <property type="entry name" value="Nucleoside_phosphorylase_sf"/>
</dbReference>
<dbReference type="GO" id="GO:0019284">
    <property type="term" value="P:L-methionine salvage from S-adenosylmethionine"/>
    <property type="evidence" value="ECO:0007669"/>
    <property type="project" value="TreeGrafter"/>
</dbReference>
<evidence type="ECO:0000256" key="3">
    <source>
        <dbReference type="ARBA" id="ARBA00022605"/>
    </source>
</evidence>
<reference evidence="7" key="1">
    <citation type="journal article" date="2022" name="Int. J. Syst. Evol. Microbiol.">
        <title>Granulimonas faecalis gen. nov., sp. nov., and Leptogranulimonas caecicola gen. nov., sp. nov., novel lactate-producing Atopobiaceae bacteria isolated from mouse intestines, and an emended description of the family Atopobiaceae.</title>
        <authorList>
            <person name="Morinaga K."/>
            <person name="Kusada H."/>
            <person name="Sakamoto S."/>
            <person name="Murakami T."/>
            <person name="Toyoda A."/>
            <person name="Mori H."/>
            <person name="Meng X.Y."/>
            <person name="Takashino M."/>
            <person name="Murotomi K."/>
            <person name="Tamaki H."/>
        </authorList>
    </citation>
    <scope>NUCLEOTIDE SEQUENCE</scope>
    <source>
        <strain evidence="7">OPF53</strain>
    </source>
</reference>
<dbReference type="Pfam" id="PF01048">
    <property type="entry name" value="PNP_UDP_1"/>
    <property type="match status" value="1"/>
</dbReference>
<dbReference type="GO" id="GO:0009164">
    <property type="term" value="P:nucleoside catabolic process"/>
    <property type="evidence" value="ECO:0007669"/>
    <property type="project" value="InterPro"/>
</dbReference>
<keyword evidence="4" id="KW-0378">Hydrolase</keyword>
<dbReference type="GO" id="GO:0005829">
    <property type="term" value="C:cytosol"/>
    <property type="evidence" value="ECO:0007669"/>
    <property type="project" value="TreeGrafter"/>
</dbReference>
<evidence type="ECO:0000256" key="5">
    <source>
        <dbReference type="ARBA" id="ARBA00023167"/>
    </source>
</evidence>
<evidence type="ECO:0000256" key="2">
    <source>
        <dbReference type="ARBA" id="ARBA00011974"/>
    </source>
</evidence>
<proteinExistence type="predicted"/>
<dbReference type="CDD" id="cd09008">
    <property type="entry name" value="MTAN"/>
    <property type="match status" value="1"/>
</dbReference>
<evidence type="ECO:0000313" key="8">
    <source>
        <dbReference type="Proteomes" id="UP001055025"/>
    </source>
</evidence>
<dbReference type="AlphaFoldDB" id="A0AAV5B009"/>
<protein>
    <recommendedName>
        <fullName evidence="2">adenosylhomocysteine nucleosidase</fullName>
        <ecNumber evidence="2">3.2.2.9</ecNumber>
    </recommendedName>
</protein>
<dbReference type="RefSeq" id="WP_135977709.1">
    <property type="nucleotide sequence ID" value="NZ_BQKC01000001.1"/>
</dbReference>
<dbReference type="SUPFAM" id="SSF53167">
    <property type="entry name" value="Purine and uridine phosphorylases"/>
    <property type="match status" value="1"/>
</dbReference>
<evidence type="ECO:0000313" key="7">
    <source>
        <dbReference type="EMBL" id="GJM55042.1"/>
    </source>
</evidence>
<evidence type="ECO:0000259" key="6">
    <source>
        <dbReference type="Pfam" id="PF01048"/>
    </source>
</evidence>
<dbReference type="EMBL" id="BQKC01000001">
    <property type="protein sequence ID" value="GJM55042.1"/>
    <property type="molecule type" value="Genomic_DNA"/>
</dbReference>
<dbReference type="PANTHER" id="PTHR46832:SF1">
    <property type="entry name" value="5'-METHYLTHIOADENOSINE_S-ADENOSYLHOMOCYSTEINE NUCLEOSIDASE"/>
    <property type="match status" value="1"/>
</dbReference>